<gene>
    <name evidence="1" type="ORF">QAD02_003913</name>
</gene>
<accession>A0ACC2NN19</accession>
<comment type="caution">
    <text evidence="1">The sequence shown here is derived from an EMBL/GenBank/DDBJ whole genome shotgun (WGS) entry which is preliminary data.</text>
</comment>
<protein>
    <submittedName>
        <fullName evidence="1">Uncharacterized protein</fullName>
    </submittedName>
</protein>
<name>A0ACC2NN19_9HYME</name>
<keyword evidence="2" id="KW-1185">Reference proteome</keyword>
<evidence type="ECO:0000313" key="1">
    <source>
        <dbReference type="EMBL" id="KAJ8672654.1"/>
    </source>
</evidence>
<dbReference type="Proteomes" id="UP001239111">
    <property type="component" value="Chromosome 3"/>
</dbReference>
<reference evidence="1" key="1">
    <citation type="submission" date="2023-04" db="EMBL/GenBank/DDBJ databases">
        <title>A chromosome-level genome assembly of the parasitoid wasp Eretmocerus hayati.</title>
        <authorList>
            <person name="Zhong Y."/>
            <person name="Liu S."/>
            <person name="Liu Y."/>
        </authorList>
    </citation>
    <scope>NUCLEOTIDE SEQUENCE</scope>
    <source>
        <strain evidence="1">ZJU_SS_LIU_2023</strain>
    </source>
</reference>
<dbReference type="EMBL" id="CM056743">
    <property type="protein sequence ID" value="KAJ8672654.1"/>
    <property type="molecule type" value="Genomic_DNA"/>
</dbReference>
<sequence>MGASDHLPVQTGIQIVEDNAIPTCDSRRTQDKLTWKNAVGKIFMNMMAEKAEDTNHSSISTSGLNQAFKVTTKETARELVTMRQIVVRNHPKASNKIWVNQECHQANKKQNSLLRRCRRSNSETDRLEYLQAKKFHRNLRKSMMKQYIADQQAKIANVQDPKTFWSTEKKYRDESSQSALYQKFRWKNCIEKYTLHANPRG</sequence>
<organism evidence="1 2">
    <name type="scientific">Eretmocerus hayati</name>
    <dbReference type="NCBI Taxonomy" id="131215"/>
    <lineage>
        <taxon>Eukaryota</taxon>
        <taxon>Metazoa</taxon>
        <taxon>Ecdysozoa</taxon>
        <taxon>Arthropoda</taxon>
        <taxon>Hexapoda</taxon>
        <taxon>Insecta</taxon>
        <taxon>Pterygota</taxon>
        <taxon>Neoptera</taxon>
        <taxon>Endopterygota</taxon>
        <taxon>Hymenoptera</taxon>
        <taxon>Apocrita</taxon>
        <taxon>Proctotrupomorpha</taxon>
        <taxon>Chalcidoidea</taxon>
        <taxon>Aphelinidae</taxon>
        <taxon>Aphelininae</taxon>
        <taxon>Eretmocerus</taxon>
    </lineage>
</organism>
<proteinExistence type="predicted"/>
<evidence type="ECO:0000313" key="2">
    <source>
        <dbReference type="Proteomes" id="UP001239111"/>
    </source>
</evidence>